<dbReference type="Proteomes" id="UP000813824">
    <property type="component" value="Unassembled WGS sequence"/>
</dbReference>
<gene>
    <name evidence="1" type="ORF">BXZ70DRAFT_907483</name>
</gene>
<organism evidence="1 2">
    <name type="scientific">Cristinia sonorae</name>
    <dbReference type="NCBI Taxonomy" id="1940300"/>
    <lineage>
        <taxon>Eukaryota</taxon>
        <taxon>Fungi</taxon>
        <taxon>Dikarya</taxon>
        <taxon>Basidiomycota</taxon>
        <taxon>Agaricomycotina</taxon>
        <taxon>Agaricomycetes</taxon>
        <taxon>Agaricomycetidae</taxon>
        <taxon>Agaricales</taxon>
        <taxon>Pleurotineae</taxon>
        <taxon>Stephanosporaceae</taxon>
        <taxon>Cristinia</taxon>
    </lineage>
</organism>
<protein>
    <submittedName>
        <fullName evidence="1">Uncharacterized protein</fullName>
    </submittedName>
</protein>
<accession>A0A8K0UNZ2</accession>
<sequence length="139" mass="15717">MPKTTITIVHVCEQWECQGLIISGFQMERSVLTESVEWDGRTDGRRDLVGTATLSHLNLGPTTAPDSSENARISRLRSFRVPVFVYLVPVVFGISKSGVVDEVWYCLEMTFLPRQFALTHSAPPVWGHIFRATYKKTMD</sequence>
<evidence type="ECO:0000313" key="2">
    <source>
        <dbReference type="Proteomes" id="UP000813824"/>
    </source>
</evidence>
<reference evidence="1" key="1">
    <citation type="journal article" date="2021" name="New Phytol.">
        <title>Evolutionary innovations through gain and loss of genes in the ectomycorrhizal Boletales.</title>
        <authorList>
            <person name="Wu G."/>
            <person name="Miyauchi S."/>
            <person name="Morin E."/>
            <person name="Kuo A."/>
            <person name="Drula E."/>
            <person name="Varga T."/>
            <person name="Kohler A."/>
            <person name="Feng B."/>
            <person name="Cao Y."/>
            <person name="Lipzen A."/>
            <person name="Daum C."/>
            <person name="Hundley H."/>
            <person name="Pangilinan J."/>
            <person name="Johnson J."/>
            <person name="Barry K."/>
            <person name="LaButti K."/>
            <person name="Ng V."/>
            <person name="Ahrendt S."/>
            <person name="Min B."/>
            <person name="Choi I.G."/>
            <person name="Park H."/>
            <person name="Plett J.M."/>
            <person name="Magnuson J."/>
            <person name="Spatafora J.W."/>
            <person name="Nagy L.G."/>
            <person name="Henrissat B."/>
            <person name="Grigoriev I.V."/>
            <person name="Yang Z.L."/>
            <person name="Xu J."/>
            <person name="Martin F.M."/>
        </authorList>
    </citation>
    <scope>NUCLEOTIDE SEQUENCE</scope>
    <source>
        <strain evidence="1">KKN 215</strain>
    </source>
</reference>
<proteinExistence type="predicted"/>
<name>A0A8K0UNZ2_9AGAR</name>
<keyword evidence="2" id="KW-1185">Reference proteome</keyword>
<comment type="caution">
    <text evidence="1">The sequence shown here is derived from an EMBL/GenBank/DDBJ whole genome shotgun (WGS) entry which is preliminary data.</text>
</comment>
<dbReference type="EMBL" id="JAEVFJ010000016">
    <property type="protein sequence ID" value="KAH8100381.1"/>
    <property type="molecule type" value="Genomic_DNA"/>
</dbReference>
<evidence type="ECO:0000313" key="1">
    <source>
        <dbReference type="EMBL" id="KAH8100381.1"/>
    </source>
</evidence>
<dbReference type="AlphaFoldDB" id="A0A8K0UNZ2"/>